<accession>A0ACC2XJB3</accession>
<name>A0ACC2XJB3_9TREE</name>
<keyword evidence="2" id="KW-1185">Reference proteome</keyword>
<gene>
    <name evidence="1" type="ORF">QFC24_003858</name>
</gene>
<protein>
    <submittedName>
        <fullName evidence="1">Uncharacterized protein</fullName>
    </submittedName>
</protein>
<proteinExistence type="predicted"/>
<reference evidence="1" key="1">
    <citation type="submission" date="2023-04" db="EMBL/GenBank/DDBJ databases">
        <title>Draft Genome sequencing of Naganishia species isolated from polar environments using Oxford Nanopore Technology.</title>
        <authorList>
            <person name="Leo P."/>
            <person name="Venkateswaran K."/>
        </authorList>
    </citation>
    <scope>NUCLEOTIDE SEQUENCE</scope>
    <source>
        <strain evidence="1">DBVPG 5303</strain>
    </source>
</reference>
<evidence type="ECO:0000313" key="2">
    <source>
        <dbReference type="Proteomes" id="UP001234202"/>
    </source>
</evidence>
<sequence>MSQEIQHKILDGWGLLHLLSEALYEQAGRESVVQHYPLVPRWAESMSSDQILTVLQSLLPTMSEDKGGQLSLACSKLGTYFSSRSTRGNAIRLPASRKGLNKLRSSASDDARSSSAGKPAGGLSPEQIFDASATLHLLSESLIDSVCRDAVPKEYSMIVEHANQMTAGDVATAFHSLLPTLPPFRKAGTYGGGQPAGTGNGSGENDFR</sequence>
<dbReference type="Proteomes" id="UP001234202">
    <property type="component" value="Unassembled WGS sequence"/>
</dbReference>
<organism evidence="1 2">
    <name type="scientific">Naganishia onofrii</name>
    <dbReference type="NCBI Taxonomy" id="1851511"/>
    <lineage>
        <taxon>Eukaryota</taxon>
        <taxon>Fungi</taxon>
        <taxon>Dikarya</taxon>
        <taxon>Basidiomycota</taxon>
        <taxon>Agaricomycotina</taxon>
        <taxon>Tremellomycetes</taxon>
        <taxon>Filobasidiales</taxon>
        <taxon>Filobasidiaceae</taxon>
        <taxon>Naganishia</taxon>
    </lineage>
</organism>
<dbReference type="EMBL" id="JASBWV010000013">
    <property type="protein sequence ID" value="KAJ9122822.1"/>
    <property type="molecule type" value="Genomic_DNA"/>
</dbReference>
<comment type="caution">
    <text evidence="1">The sequence shown here is derived from an EMBL/GenBank/DDBJ whole genome shotgun (WGS) entry which is preliminary data.</text>
</comment>
<evidence type="ECO:0000313" key="1">
    <source>
        <dbReference type="EMBL" id="KAJ9122822.1"/>
    </source>
</evidence>